<gene>
    <name evidence="11" type="ORF">SBF1_2640012</name>
</gene>
<feature type="domain" description="Asparaginase/glutaminase C-terminal" evidence="10">
    <location>
        <begin position="210"/>
        <end position="324"/>
    </location>
</feature>
<dbReference type="PRINTS" id="PR00139">
    <property type="entry name" value="ASNGLNASE"/>
</dbReference>
<dbReference type="GO" id="GO:0006528">
    <property type="term" value="P:asparagine metabolic process"/>
    <property type="evidence" value="ECO:0007669"/>
    <property type="project" value="InterPro"/>
</dbReference>
<dbReference type="InterPro" id="IPR036152">
    <property type="entry name" value="Asp/glu_Ase-like_sf"/>
</dbReference>
<dbReference type="SUPFAM" id="SSF53774">
    <property type="entry name" value="Glutaminase/Asparaginase"/>
    <property type="match status" value="1"/>
</dbReference>
<feature type="binding site" evidence="6">
    <location>
        <begin position="92"/>
        <end position="93"/>
    </location>
    <ligand>
        <name>substrate</name>
    </ligand>
</feature>
<comment type="similarity">
    <text evidence="1">Belongs to the asparaginase 1 family.</text>
</comment>
<protein>
    <recommendedName>
        <fullName evidence="2">asparaginase</fullName>
        <ecNumber evidence="2">3.5.1.1</ecNumber>
    </recommendedName>
</protein>
<name>A0A2U3KSB8_9FIRM</name>
<dbReference type="InterPro" id="IPR006034">
    <property type="entry name" value="Asparaginase/glutaminase-like"/>
</dbReference>
<dbReference type="PIRSF" id="PIRSF001220">
    <property type="entry name" value="L-ASNase_gatD"/>
    <property type="match status" value="1"/>
</dbReference>
<evidence type="ECO:0000256" key="5">
    <source>
        <dbReference type="PIRSR" id="PIRSR001220-1"/>
    </source>
</evidence>
<dbReference type="SMART" id="SM00870">
    <property type="entry name" value="Asparaginase"/>
    <property type="match status" value="1"/>
</dbReference>
<keyword evidence="3" id="KW-0378">Hydrolase</keyword>
<comment type="catalytic activity">
    <reaction evidence="4">
        <text>L-asparagine + H2O = L-aspartate + NH4(+)</text>
        <dbReference type="Rhea" id="RHEA:21016"/>
        <dbReference type="ChEBI" id="CHEBI:15377"/>
        <dbReference type="ChEBI" id="CHEBI:28938"/>
        <dbReference type="ChEBI" id="CHEBI:29991"/>
        <dbReference type="ChEBI" id="CHEBI:58048"/>
        <dbReference type="EC" id="3.5.1.1"/>
    </reaction>
</comment>
<evidence type="ECO:0000313" key="11">
    <source>
        <dbReference type="EMBL" id="SPF42558.1"/>
    </source>
</evidence>
<dbReference type="CDD" id="cd08964">
    <property type="entry name" value="L-asparaginase_II"/>
    <property type="match status" value="1"/>
</dbReference>
<evidence type="ECO:0000256" key="2">
    <source>
        <dbReference type="ARBA" id="ARBA00012920"/>
    </source>
</evidence>
<evidence type="ECO:0000256" key="3">
    <source>
        <dbReference type="ARBA" id="ARBA00022801"/>
    </source>
</evidence>
<evidence type="ECO:0000313" key="12">
    <source>
        <dbReference type="Proteomes" id="UP000238916"/>
    </source>
</evidence>
<dbReference type="InterPro" id="IPR027474">
    <property type="entry name" value="L-asparaginase_N"/>
</dbReference>
<feature type="domain" description="L-asparaginase N-terminal" evidence="9">
    <location>
        <begin position="6"/>
        <end position="196"/>
    </location>
</feature>
<feature type="active site" description="O-isoaspartyl threonine intermediate" evidence="5">
    <location>
        <position position="15"/>
    </location>
</feature>
<feature type="active site" evidence="7">
    <location>
        <position position="15"/>
    </location>
</feature>
<dbReference type="PANTHER" id="PTHR11707">
    <property type="entry name" value="L-ASPARAGINASE"/>
    <property type="match status" value="1"/>
</dbReference>
<dbReference type="InterPro" id="IPR020827">
    <property type="entry name" value="Asparaginase/glutaminase_AS1"/>
</dbReference>
<dbReference type="PROSITE" id="PS51732">
    <property type="entry name" value="ASN_GLN_ASE_3"/>
    <property type="match status" value="1"/>
</dbReference>
<dbReference type="Pfam" id="PF17763">
    <property type="entry name" value="Asparaginase_C"/>
    <property type="match status" value="1"/>
</dbReference>
<dbReference type="InterPro" id="IPR004550">
    <property type="entry name" value="AsnASE_II"/>
</dbReference>
<evidence type="ECO:0000259" key="10">
    <source>
        <dbReference type="Pfam" id="PF17763"/>
    </source>
</evidence>
<dbReference type="Pfam" id="PF00710">
    <property type="entry name" value="Asparaginase"/>
    <property type="match status" value="1"/>
</dbReference>
<dbReference type="EC" id="3.5.1.1" evidence="2"/>
<accession>A0A2U3KSB8</accession>
<evidence type="ECO:0000256" key="8">
    <source>
        <dbReference type="PROSITE-ProRule" id="PRU10100"/>
    </source>
</evidence>
<dbReference type="InterPro" id="IPR037152">
    <property type="entry name" value="L-asparaginase_N_sf"/>
</dbReference>
<feature type="binding site" evidence="6">
    <location>
        <position position="58"/>
    </location>
    <ligand>
        <name>substrate</name>
    </ligand>
</feature>
<evidence type="ECO:0000256" key="6">
    <source>
        <dbReference type="PIRSR" id="PIRSR001220-2"/>
    </source>
</evidence>
<dbReference type="SFLD" id="SFLDS00057">
    <property type="entry name" value="Glutaminase/Asparaginase"/>
    <property type="match status" value="1"/>
</dbReference>
<dbReference type="FunFam" id="3.40.50.1170:FF:000001">
    <property type="entry name" value="L-asparaginase 2"/>
    <property type="match status" value="1"/>
</dbReference>
<dbReference type="PIRSF" id="PIRSF500176">
    <property type="entry name" value="L_ASNase"/>
    <property type="match status" value="1"/>
</dbReference>
<sequence>MSKLEKVLLIATGGTIAMRKDKSGKVVPAVSGHELIESLPELAQEANWEICDFSNVASCNIDPRQMKRLAMEVERHFLLDPLLKGIIITHGTDTLEETAYFLDVAIRDSRPVILTASQRDASESDSDGPRNLHNALRIALDLRAVNRGVVIALNEEIHAARDVRKLHTSHVEAFHSGDIGALGSIDTGEVIWHRKAEHTIKLGVPKTLAKVAICKAYTGMPSDTLQAMVQDKTEALVIEAFGRGNLPPQLVNGIAEIVADGIPVVITSRCLFGRTAPVYGYPGGGADLERVGAWFSANLSTEKVRLFLSIALGQGMDKKEVRKFLANGAVNIPKISRL</sequence>
<dbReference type="Gene3D" id="3.40.50.40">
    <property type="match status" value="1"/>
</dbReference>
<evidence type="ECO:0000256" key="7">
    <source>
        <dbReference type="PROSITE-ProRule" id="PRU10099"/>
    </source>
</evidence>
<dbReference type="GO" id="GO:0004067">
    <property type="term" value="F:asparaginase activity"/>
    <property type="evidence" value="ECO:0007669"/>
    <property type="project" value="UniProtKB-UniRule"/>
</dbReference>
<dbReference type="Gene3D" id="3.40.50.1170">
    <property type="entry name" value="L-asparaginase, N-terminal domain"/>
    <property type="match status" value="1"/>
</dbReference>
<evidence type="ECO:0000259" key="9">
    <source>
        <dbReference type="Pfam" id="PF00710"/>
    </source>
</evidence>
<dbReference type="InterPro" id="IPR027473">
    <property type="entry name" value="L-asparaginase_C"/>
</dbReference>
<organism evidence="11 12">
    <name type="scientific">Candidatus Desulfosporosinus infrequens</name>
    <dbReference type="NCBI Taxonomy" id="2043169"/>
    <lineage>
        <taxon>Bacteria</taxon>
        <taxon>Bacillati</taxon>
        <taxon>Bacillota</taxon>
        <taxon>Clostridia</taxon>
        <taxon>Eubacteriales</taxon>
        <taxon>Desulfitobacteriaceae</taxon>
        <taxon>Desulfosporosinus</taxon>
    </lineage>
</organism>
<dbReference type="InterPro" id="IPR027475">
    <property type="entry name" value="Asparaginase/glutaminase_AS2"/>
</dbReference>
<dbReference type="EMBL" id="OMOF01000184">
    <property type="protein sequence ID" value="SPF42558.1"/>
    <property type="molecule type" value="Genomic_DNA"/>
</dbReference>
<reference evidence="12" key="1">
    <citation type="submission" date="2018-02" db="EMBL/GenBank/DDBJ databases">
        <authorList>
            <person name="Hausmann B."/>
        </authorList>
    </citation>
    <scope>NUCLEOTIDE SEQUENCE [LARGE SCALE GENOMIC DNA]</scope>
    <source>
        <strain evidence="12">Peat soil MAG SbF1</strain>
    </source>
</reference>
<evidence type="ECO:0000256" key="4">
    <source>
        <dbReference type="ARBA" id="ARBA00049366"/>
    </source>
</evidence>
<evidence type="ECO:0000256" key="1">
    <source>
        <dbReference type="ARBA" id="ARBA00010518"/>
    </source>
</evidence>
<dbReference type="Proteomes" id="UP000238916">
    <property type="component" value="Unassembled WGS sequence"/>
</dbReference>
<dbReference type="InterPro" id="IPR040919">
    <property type="entry name" value="Asparaginase_C"/>
</dbReference>
<feature type="active site" evidence="8">
    <location>
        <position position="92"/>
    </location>
</feature>
<dbReference type="PANTHER" id="PTHR11707:SF28">
    <property type="entry name" value="60 KDA LYSOPHOSPHOLIPASE"/>
    <property type="match status" value="1"/>
</dbReference>
<dbReference type="PROSITE" id="PS00144">
    <property type="entry name" value="ASN_GLN_ASE_1"/>
    <property type="match status" value="1"/>
</dbReference>
<proteinExistence type="inferred from homology"/>
<dbReference type="AlphaFoldDB" id="A0A2U3KSB8"/>
<dbReference type="PROSITE" id="PS00917">
    <property type="entry name" value="ASN_GLN_ASE_2"/>
    <property type="match status" value="1"/>
</dbReference>